<keyword evidence="2" id="KW-0472">Membrane</keyword>
<feature type="transmembrane region" description="Helical" evidence="2">
    <location>
        <begin position="97"/>
        <end position="114"/>
    </location>
</feature>
<feature type="region of interest" description="Disordered" evidence="1">
    <location>
        <begin position="803"/>
        <end position="830"/>
    </location>
</feature>
<keyword evidence="5" id="KW-1185">Reference proteome</keyword>
<feature type="transmembrane region" description="Helical" evidence="2">
    <location>
        <begin position="268"/>
        <end position="289"/>
    </location>
</feature>
<sequence length="830" mass="92456">MVRSSYYKPEGNPVNVSQLPKQLMPLAFPTVNNNLVSTRVNRNLALGTALVIDLGAITLSSFATSTTVVLFIGFATLLGGTILRCWTAVASLSFRDFGLLALLLLSHAAMLTISNRFVTLVIVTTWISYTTYLVGLHWIHRCTVSPLPREQAAILIQQWHPTLILYSISPFILLLSCLLTGSTHLFFAGTLLMLAYQTVSTAFTERMTVRMLLRPFNSFLSYNIPDHHIAGAQLSAAGGYSKRLIVLLGSMSVGAAWSYGFAESNGFPIALPAVFFLAFPVLVFCPLGLEAGKLFAKRLDGNNWREFIRDLRVSIDPHVRGSLFLGRVAQDGMPVLYPMGILNEHMHILGSTGSNKSSKGLMPLIEQIIEFGFISVICLDLKGDRLELMACMMRAIREINRRLGLDKILSLFSTDSQDGSQIFNPLESPVFRSLSLDERVSLIVTATNLIYGEDYGTAHFDAKNIRQMRALLYLVPEARSFRELYDAFTGLCSNPATRTHFSRDKHDDSPHLEETLYRLASIDAMQVTQADDVSDVAKAAAINIETFLKEPSYLYMRLASAASAKTPPTIARLLLYLLIETARRTPQRIPVVVVIDEFQQLLSPSIKGLLQQARSLGIGIVMANQSIQDLRSMKTNLIPTLERNVRIRQWFDCGEDDREYIIKAVGERVEHVKQLSADSNGTRVTTAEVLLPRLSVNELNELSDNPMQSVVHIKRGQGYARFSGTPFVMESDYHITRDEYRKYQDTEWPEGEARLLKNGDLTARTPQGAGSKPVFTNEEDADDGAVLDETLSGLFGKFTEGEIRPWLESDDDQTEAARADDDHTEVDHEE</sequence>
<organism evidence="4 5">
    <name type="scientific">Aureliella helgolandensis</name>
    <dbReference type="NCBI Taxonomy" id="2527968"/>
    <lineage>
        <taxon>Bacteria</taxon>
        <taxon>Pseudomonadati</taxon>
        <taxon>Planctomycetota</taxon>
        <taxon>Planctomycetia</taxon>
        <taxon>Pirellulales</taxon>
        <taxon>Pirellulaceae</taxon>
        <taxon>Aureliella</taxon>
    </lineage>
</organism>
<accession>A0A518GBZ7</accession>
<feature type="transmembrane region" description="Helical" evidence="2">
    <location>
        <begin position="244"/>
        <end position="262"/>
    </location>
</feature>
<evidence type="ECO:0000313" key="5">
    <source>
        <dbReference type="Proteomes" id="UP000318017"/>
    </source>
</evidence>
<dbReference type="KEGG" id="ahel:Q31a_44480"/>
<dbReference type="Proteomes" id="UP000318017">
    <property type="component" value="Chromosome"/>
</dbReference>
<feature type="domain" description="TraD/TraG TraM recognition site" evidence="3">
    <location>
        <begin position="590"/>
        <end position="682"/>
    </location>
</feature>
<reference evidence="4 5" key="1">
    <citation type="submission" date="2019-02" db="EMBL/GenBank/DDBJ databases">
        <title>Deep-cultivation of Planctomycetes and their phenomic and genomic characterization uncovers novel biology.</title>
        <authorList>
            <person name="Wiegand S."/>
            <person name="Jogler M."/>
            <person name="Boedeker C."/>
            <person name="Pinto D."/>
            <person name="Vollmers J."/>
            <person name="Rivas-Marin E."/>
            <person name="Kohn T."/>
            <person name="Peeters S.H."/>
            <person name="Heuer A."/>
            <person name="Rast P."/>
            <person name="Oberbeckmann S."/>
            <person name="Bunk B."/>
            <person name="Jeske O."/>
            <person name="Meyerdierks A."/>
            <person name="Storesund J.E."/>
            <person name="Kallscheuer N."/>
            <person name="Luecker S."/>
            <person name="Lage O.M."/>
            <person name="Pohl T."/>
            <person name="Merkel B.J."/>
            <person name="Hornburger P."/>
            <person name="Mueller R.-W."/>
            <person name="Bruemmer F."/>
            <person name="Labrenz M."/>
            <person name="Spormann A.M."/>
            <person name="Op den Camp H."/>
            <person name="Overmann J."/>
            <person name="Amann R."/>
            <person name="Jetten M.S.M."/>
            <person name="Mascher T."/>
            <person name="Medema M.H."/>
            <person name="Devos D.P."/>
            <person name="Kaster A.-K."/>
            <person name="Ovreas L."/>
            <person name="Rohde M."/>
            <person name="Galperin M.Y."/>
            <person name="Jogler C."/>
        </authorList>
    </citation>
    <scope>NUCLEOTIDE SEQUENCE [LARGE SCALE GENOMIC DNA]</scope>
    <source>
        <strain evidence="4 5">Q31a</strain>
    </source>
</reference>
<keyword evidence="2" id="KW-0812">Transmembrane</keyword>
<keyword evidence="2" id="KW-1133">Transmembrane helix</keyword>
<protein>
    <submittedName>
        <fullName evidence="4">AAA-like domain protein</fullName>
    </submittedName>
</protein>
<evidence type="ECO:0000259" key="3">
    <source>
        <dbReference type="Pfam" id="PF12696"/>
    </source>
</evidence>
<feature type="region of interest" description="Disordered" evidence="1">
    <location>
        <begin position="759"/>
        <end position="778"/>
    </location>
</feature>
<proteinExistence type="predicted"/>
<dbReference type="InterPro" id="IPR032689">
    <property type="entry name" value="TraG-D_C"/>
</dbReference>
<dbReference type="InterPro" id="IPR027417">
    <property type="entry name" value="P-loop_NTPase"/>
</dbReference>
<evidence type="ECO:0000313" key="4">
    <source>
        <dbReference type="EMBL" id="QDV26077.1"/>
    </source>
</evidence>
<dbReference type="Pfam" id="PF12696">
    <property type="entry name" value="TraG-D_C"/>
    <property type="match status" value="1"/>
</dbReference>
<evidence type="ECO:0000256" key="2">
    <source>
        <dbReference type="SAM" id="Phobius"/>
    </source>
</evidence>
<dbReference type="PANTHER" id="PTHR30121">
    <property type="entry name" value="UNCHARACTERIZED PROTEIN YJGR-RELATED"/>
    <property type="match status" value="1"/>
</dbReference>
<feature type="transmembrane region" description="Helical" evidence="2">
    <location>
        <begin position="120"/>
        <end position="139"/>
    </location>
</feature>
<gene>
    <name evidence="4" type="ORF">Q31a_44480</name>
</gene>
<dbReference type="EMBL" id="CP036298">
    <property type="protein sequence ID" value="QDV26077.1"/>
    <property type="molecule type" value="Genomic_DNA"/>
</dbReference>
<dbReference type="PANTHER" id="PTHR30121:SF6">
    <property type="entry name" value="SLR6007 PROTEIN"/>
    <property type="match status" value="1"/>
</dbReference>
<dbReference type="Gene3D" id="3.40.50.300">
    <property type="entry name" value="P-loop containing nucleotide triphosphate hydrolases"/>
    <property type="match status" value="2"/>
</dbReference>
<name>A0A518GBZ7_9BACT</name>
<feature type="transmembrane region" description="Helical" evidence="2">
    <location>
        <begin position="159"/>
        <end position="179"/>
    </location>
</feature>
<dbReference type="SUPFAM" id="SSF52540">
    <property type="entry name" value="P-loop containing nucleoside triphosphate hydrolases"/>
    <property type="match status" value="1"/>
</dbReference>
<dbReference type="RefSeq" id="WP_145081962.1">
    <property type="nucleotide sequence ID" value="NZ_CP036298.1"/>
</dbReference>
<dbReference type="CDD" id="cd01127">
    <property type="entry name" value="TrwB_TraG_TraD_VirD4"/>
    <property type="match status" value="1"/>
</dbReference>
<evidence type="ECO:0000256" key="1">
    <source>
        <dbReference type="SAM" id="MobiDB-lite"/>
    </source>
</evidence>
<dbReference type="OrthoDB" id="1802730at2"/>
<dbReference type="InterPro" id="IPR051162">
    <property type="entry name" value="T4SS_component"/>
</dbReference>
<dbReference type="AlphaFoldDB" id="A0A518GBZ7"/>